<organism evidence="1 2">
    <name type="scientific">Isoptericola haloaureus</name>
    <dbReference type="NCBI Taxonomy" id="1542902"/>
    <lineage>
        <taxon>Bacteria</taxon>
        <taxon>Bacillati</taxon>
        <taxon>Actinomycetota</taxon>
        <taxon>Actinomycetes</taxon>
        <taxon>Micrococcales</taxon>
        <taxon>Promicromonosporaceae</taxon>
        <taxon>Isoptericola</taxon>
    </lineage>
</organism>
<dbReference type="InterPro" id="IPR019904">
    <property type="entry name" value="Peroxiredoxin_OsmC"/>
</dbReference>
<dbReference type="Proteomes" id="UP001310387">
    <property type="component" value="Unassembled WGS sequence"/>
</dbReference>
<accession>A0ABU7Z570</accession>
<reference evidence="1" key="2">
    <citation type="submission" date="2024-02" db="EMBL/GenBank/DDBJ databases">
        <authorList>
            <person name="Prathaban M."/>
            <person name="Mythili R."/>
            <person name="Sharmila Devi N."/>
            <person name="Sobanaa M."/>
            <person name="Prathiviraj R."/>
            <person name="Selvin J."/>
        </authorList>
    </citation>
    <scope>NUCLEOTIDE SEQUENCE</scope>
    <source>
        <strain evidence="1">MP1014</strain>
    </source>
</reference>
<evidence type="ECO:0000313" key="2">
    <source>
        <dbReference type="Proteomes" id="UP001310387"/>
    </source>
</evidence>
<dbReference type="InterPro" id="IPR036102">
    <property type="entry name" value="OsmC/Ohrsf"/>
</dbReference>
<dbReference type="Pfam" id="PF02566">
    <property type="entry name" value="OsmC"/>
    <property type="match status" value="1"/>
</dbReference>
<dbReference type="PANTHER" id="PTHR42830:SF1">
    <property type="entry name" value="OSMOTICALLY INDUCIBLE FAMILY PROTEIN"/>
    <property type="match status" value="1"/>
</dbReference>
<protein>
    <submittedName>
        <fullName evidence="1">OsmC family peroxiredoxin</fullName>
    </submittedName>
</protein>
<name>A0ABU7Z570_9MICO</name>
<proteinExistence type="predicted"/>
<dbReference type="InterPro" id="IPR003718">
    <property type="entry name" value="OsmC/Ohr_fam"/>
</dbReference>
<dbReference type="InterPro" id="IPR015946">
    <property type="entry name" value="KH_dom-like_a/b"/>
</dbReference>
<gene>
    <name evidence="1" type="ORF">V5O49_05650</name>
</gene>
<dbReference type="Gene3D" id="3.30.300.20">
    <property type="match status" value="1"/>
</dbReference>
<keyword evidence="2" id="KW-1185">Reference proteome</keyword>
<evidence type="ECO:0000313" key="1">
    <source>
        <dbReference type="EMBL" id="MEG3614606.1"/>
    </source>
</evidence>
<dbReference type="RefSeq" id="WP_278235445.1">
    <property type="nucleotide sequence ID" value="NZ_JBAGLP010000116.1"/>
</dbReference>
<dbReference type="NCBIfam" id="TIGR03562">
    <property type="entry name" value="osmo_induc_OsmC"/>
    <property type="match status" value="1"/>
</dbReference>
<comment type="caution">
    <text evidence="1">The sequence shown here is derived from an EMBL/GenBank/DDBJ whole genome shotgun (WGS) entry which is preliminary data.</text>
</comment>
<dbReference type="InterPro" id="IPR052707">
    <property type="entry name" value="OsmC_Ohr_Peroxiredoxin"/>
</dbReference>
<reference evidence="1" key="1">
    <citation type="journal article" date="2024" name="Antonie Van Leeuwenhoek">
        <title>Isoptericola haloaureus sp. nov., a dimorphic actinobacterium isolated from mangrove sediments of southeast India, implicating biosaline agricultural significance through nitrogen fixation and salt tolerance genes.</title>
        <authorList>
            <person name="Prathaban M."/>
            <person name="Prathiviraj R."/>
            <person name="Ravichandran M."/>
            <person name="Natarajan S.D."/>
            <person name="Sobanaa M."/>
            <person name="Hari Krishna Kumar S."/>
            <person name="Chandrasekar V."/>
            <person name="Selvin J."/>
        </authorList>
    </citation>
    <scope>NUCLEOTIDE SEQUENCE</scope>
    <source>
        <strain evidence="1">MP1014</strain>
    </source>
</reference>
<dbReference type="PANTHER" id="PTHR42830">
    <property type="entry name" value="OSMOTICALLY INDUCIBLE FAMILY PROTEIN"/>
    <property type="match status" value="1"/>
</dbReference>
<dbReference type="EMBL" id="JBAGLP010000116">
    <property type="protein sequence ID" value="MEG3614606.1"/>
    <property type="molecule type" value="Genomic_DNA"/>
</dbReference>
<sequence length="147" mass="14957">MPTRTARTAWNGSLTDGSGTVELVSSGTGTFDVSFPRRAAESADGVTSPEELIAAAHSSCYSMALAAEVGALGGTAEQVEVTAEVSLGDDPNGGHRITSSVLTVKGFAAGLDEAAFRQAAEAAKIGCPVSKALGTVDEIVLQLDYEH</sequence>
<dbReference type="SUPFAM" id="SSF82784">
    <property type="entry name" value="OsmC-like"/>
    <property type="match status" value="1"/>
</dbReference>